<gene>
    <name evidence="1" type="ORF">ACFFIT_01865</name>
</gene>
<organism evidence="1 2">
    <name type="scientific">Thorsellia kenyensis</name>
    <dbReference type="NCBI Taxonomy" id="1549888"/>
    <lineage>
        <taxon>Bacteria</taxon>
        <taxon>Pseudomonadati</taxon>
        <taxon>Pseudomonadota</taxon>
        <taxon>Gammaproteobacteria</taxon>
        <taxon>Enterobacterales</taxon>
        <taxon>Thorselliaceae</taxon>
        <taxon>Thorsellia</taxon>
    </lineage>
</organism>
<keyword evidence="2" id="KW-1185">Reference proteome</keyword>
<evidence type="ECO:0000313" key="2">
    <source>
        <dbReference type="Proteomes" id="UP001589758"/>
    </source>
</evidence>
<reference evidence="1 2" key="1">
    <citation type="submission" date="2024-09" db="EMBL/GenBank/DDBJ databases">
        <authorList>
            <person name="Sun Q."/>
            <person name="Mori K."/>
        </authorList>
    </citation>
    <scope>NUCLEOTIDE SEQUENCE [LARGE SCALE GENOMIC DNA]</scope>
    <source>
        <strain evidence="1 2">CCM 8545</strain>
    </source>
</reference>
<accession>A0ABV6C7A3</accession>
<evidence type="ECO:0000313" key="1">
    <source>
        <dbReference type="EMBL" id="MFC0178850.1"/>
    </source>
</evidence>
<dbReference type="Proteomes" id="UP001589758">
    <property type="component" value="Unassembled WGS sequence"/>
</dbReference>
<sequence length="66" mass="7704">MKIKLTAEQRANLKTQYKMTDDQRICDSIYDVLLADDSWSATLITESQLIHETTVLRHSKDYLENT</sequence>
<dbReference type="EMBL" id="JBHLXE010000016">
    <property type="protein sequence ID" value="MFC0178850.1"/>
    <property type="molecule type" value="Genomic_DNA"/>
</dbReference>
<protein>
    <submittedName>
        <fullName evidence="1">Uncharacterized protein</fullName>
    </submittedName>
</protein>
<dbReference type="RefSeq" id="WP_385875856.1">
    <property type="nucleotide sequence ID" value="NZ_JBHLXE010000016.1"/>
</dbReference>
<comment type="caution">
    <text evidence="1">The sequence shown here is derived from an EMBL/GenBank/DDBJ whole genome shotgun (WGS) entry which is preliminary data.</text>
</comment>
<name>A0ABV6C7A3_9GAMM</name>
<proteinExistence type="predicted"/>